<accession>A0AAU9SGM2</accession>
<evidence type="ECO:0000313" key="2">
    <source>
        <dbReference type="Proteomes" id="UP000836841"/>
    </source>
</evidence>
<gene>
    <name evidence="1" type="ORF">TAV2_LOCUS17152</name>
</gene>
<dbReference type="Proteomes" id="UP000836841">
    <property type="component" value="Chromosome 5"/>
</dbReference>
<proteinExistence type="predicted"/>
<evidence type="ECO:0008006" key="3">
    <source>
        <dbReference type="Google" id="ProtNLM"/>
    </source>
</evidence>
<protein>
    <recommendedName>
        <fullName evidence="3">Transposase</fullName>
    </recommendedName>
</protein>
<dbReference type="EMBL" id="OU466861">
    <property type="protein sequence ID" value="CAH2065631.1"/>
    <property type="molecule type" value="Genomic_DNA"/>
</dbReference>
<evidence type="ECO:0000313" key="1">
    <source>
        <dbReference type="EMBL" id="CAH2065631.1"/>
    </source>
</evidence>
<name>A0AAU9SGM2_THLAR</name>
<dbReference type="AlphaFoldDB" id="A0AAU9SGM2"/>
<sequence length="73" mass="8817">MAIRDQWMIEKDKLDCQQIMVPPNVDHSKRGRPGLENYRIIGLIWFNKGHIWQCPHVQIHFEYWNDQNQCAII</sequence>
<organism evidence="1 2">
    <name type="scientific">Thlaspi arvense</name>
    <name type="common">Field penny-cress</name>
    <dbReference type="NCBI Taxonomy" id="13288"/>
    <lineage>
        <taxon>Eukaryota</taxon>
        <taxon>Viridiplantae</taxon>
        <taxon>Streptophyta</taxon>
        <taxon>Embryophyta</taxon>
        <taxon>Tracheophyta</taxon>
        <taxon>Spermatophyta</taxon>
        <taxon>Magnoliopsida</taxon>
        <taxon>eudicotyledons</taxon>
        <taxon>Gunneridae</taxon>
        <taxon>Pentapetalae</taxon>
        <taxon>rosids</taxon>
        <taxon>malvids</taxon>
        <taxon>Brassicales</taxon>
        <taxon>Brassicaceae</taxon>
        <taxon>Thlaspideae</taxon>
        <taxon>Thlaspi</taxon>
    </lineage>
</organism>
<reference evidence="1 2" key="1">
    <citation type="submission" date="2022-03" db="EMBL/GenBank/DDBJ databases">
        <authorList>
            <person name="Nunn A."/>
            <person name="Chopra R."/>
            <person name="Nunn A."/>
            <person name="Contreras Garrido A."/>
        </authorList>
    </citation>
    <scope>NUCLEOTIDE SEQUENCE [LARGE SCALE GENOMIC DNA]</scope>
</reference>
<keyword evidence="2" id="KW-1185">Reference proteome</keyword>